<dbReference type="EMBL" id="KB454487">
    <property type="protein sequence ID" value="EME32267.1"/>
    <property type="molecule type" value="Genomic_DNA"/>
</dbReference>
<evidence type="ECO:0008006" key="4">
    <source>
        <dbReference type="Google" id="ProtNLM"/>
    </source>
</evidence>
<name>M2XPX3_GALSU</name>
<proteinExistence type="predicted"/>
<reference evidence="3" key="1">
    <citation type="journal article" date="2013" name="Science">
        <title>Gene transfer from bacteria and archaea facilitated evolution of an extremophilic eukaryote.</title>
        <authorList>
            <person name="Schonknecht G."/>
            <person name="Chen W.H."/>
            <person name="Ternes C.M."/>
            <person name="Barbier G.G."/>
            <person name="Shrestha R.P."/>
            <person name="Stanke M."/>
            <person name="Brautigam A."/>
            <person name="Baker B.J."/>
            <person name="Banfield J.F."/>
            <person name="Garavito R.M."/>
            <person name="Carr K."/>
            <person name="Wilkerson C."/>
            <person name="Rensing S.A."/>
            <person name="Gagneul D."/>
            <person name="Dickenson N.E."/>
            <person name="Oesterhelt C."/>
            <person name="Lercher M.J."/>
            <person name="Weber A.P."/>
        </authorList>
    </citation>
    <scope>NUCLEOTIDE SEQUENCE [LARGE SCALE GENOMIC DNA]</scope>
    <source>
        <strain evidence="3">074W</strain>
    </source>
</reference>
<dbReference type="Gene3D" id="1.20.5.170">
    <property type="match status" value="1"/>
</dbReference>
<evidence type="ECO:0000313" key="2">
    <source>
        <dbReference type="EMBL" id="EME32267.1"/>
    </source>
</evidence>
<dbReference type="Gramene" id="EME32267">
    <property type="protein sequence ID" value="EME32267"/>
    <property type="gene ID" value="Gasu_06760"/>
</dbReference>
<evidence type="ECO:0000256" key="1">
    <source>
        <dbReference type="SAM" id="Coils"/>
    </source>
</evidence>
<keyword evidence="3" id="KW-1185">Reference proteome</keyword>
<dbReference type="KEGG" id="gsl:Gasu_06760"/>
<protein>
    <recommendedName>
        <fullName evidence="4">BZIP domain-containing protein</fullName>
    </recommendedName>
</protein>
<evidence type="ECO:0000313" key="3">
    <source>
        <dbReference type="Proteomes" id="UP000030680"/>
    </source>
</evidence>
<dbReference type="InterPro" id="IPR046347">
    <property type="entry name" value="bZIP_sf"/>
</dbReference>
<dbReference type="SUPFAM" id="SSF57959">
    <property type="entry name" value="Leucine zipper domain"/>
    <property type="match status" value="1"/>
</dbReference>
<sequence>MGSEEAERQDRKRLLNRVSAKRVRERLEEECKRLEEEIAGDEVLLKNLEAESESIVLYIQQLEEELLHLGEGAVSLLKKQAH</sequence>
<dbReference type="GeneID" id="17090859"/>
<dbReference type="Proteomes" id="UP000030680">
    <property type="component" value="Unassembled WGS sequence"/>
</dbReference>
<dbReference type="RefSeq" id="XP_005708787.1">
    <property type="nucleotide sequence ID" value="XM_005708730.1"/>
</dbReference>
<dbReference type="AlphaFoldDB" id="M2XPX3"/>
<feature type="coiled-coil region" evidence="1">
    <location>
        <begin position="17"/>
        <end position="65"/>
    </location>
</feature>
<organism evidence="2 3">
    <name type="scientific">Galdieria sulphuraria</name>
    <name type="common">Red alga</name>
    <dbReference type="NCBI Taxonomy" id="130081"/>
    <lineage>
        <taxon>Eukaryota</taxon>
        <taxon>Rhodophyta</taxon>
        <taxon>Bangiophyceae</taxon>
        <taxon>Galdieriales</taxon>
        <taxon>Galdieriaceae</taxon>
        <taxon>Galdieria</taxon>
    </lineage>
</organism>
<accession>M2XPX3</accession>
<dbReference type="GO" id="GO:0003700">
    <property type="term" value="F:DNA-binding transcription factor activity"/>
    <property type="evidence" value="ECO:0007669"/>
    <property type="project" value="InterPro"/>
</dbReference>
<gene>
    <name evidence="2" type="ORF">Gasu_06760</name>
</gene>
<keyword evidence="1" id="KW-0175">Coiled coil</keyword>